<feature type="signal peptide" evidence="6">
    <location>
        <begin position="1"/>
        <end position="17"/>
    </location>
</feature>
<dbReference type="PANTHER" id="PTHR11860:SF87">
    <property type="entry name" value="CMRF35-LIKE MOLECULE 8"/>
    <property type="match status" value="1"/>
</dbReference>
<accession>A0ABN9ZQL8</accession>
<keyword evidence="2 5" id="KW-0812">Transmembrane</keyword>
<dbReference type="EMBL" id="OY882873">
    <property type="protein sequence ID" value="CAK6438492.1"/>
    <property type="molecule type" value="Genomic_DNA"/>
</dbReference>
<dbReference type="SUPFAM" id="SSF48726">
    <property type="entry name" value="Immunoglobulin"/>
    <property type="match status" value="1"/>
</dbReference>
<feature type="region of interest" description="Disordered" evidence="4">
    <location>
        <begin position="202"/>
        <end position="223"/>
    </location>
</feature>
<dbReference type="CDD" id="cd05716">
    <property type="entry name" value="IgV_pIgR_like"/>
    <property type="match status" value="1"/>
</dbReference>
<dbReference type="PROSITE" id="PS50835">
    <property type="entry name" value="IG_LIKE"/>
    <property type="match status" value="1"/>
</dbReference>
<keyword evidence="9" id="KW-1185">Reference proteome</keyword>
<evidence type="ECO:0000256" key="1">
    <source>
        <dbReference type="ARBA" id="ARBA00004370"/>
    </source>
</evidence>
<gene>
    <name evidence="8" type="ORF">MPIPNATIZW_LOCUS6798</name>
</gene>
<dbReference type="Proteomes" id="UP001314169">
    <property type="component" value="Chromosome 16"/>
</dbReference>
<feature type="transmembrane region" description="Helical" evidence="5">
    <location>
        <begin position="173"/>
        <end position="194"/>
    </location>
</feature>
<reference evidence="8" key="1">
    <citation type="submission" date="2023-12" db="EMBL/GenBank/DDBJ databases">
        <authorList>
            <person name="Brown T."/>
        </authorList>
    </citation>
    <scope>NUCLEOTIDE SEQUENCE</scope>
</reference>
<feature type="chain" id="PRO_5045785246" description="Ig-like domain-containing protein" evidence="6">
    <location>
        <begin position="18"/>
        <end position="255"/>
    </location>
</feature>
<dbReference type="SMART" id="SM00409">
    <property type="entry name" value="IG"/>
    <property type="match status" value="1"/>
</dbReference>
<organism evidence="8 9">
    <name type="scientific">Pipistrellus nathusii</name>
    <name type="common">Nathusius' pipistrelle</name>
    <dbReference type="NCBI Taxonomy" id="59473"/>
    <lineage>
        <taxon>Eukaryota</taxon>
        <taxon>Metazoa</taxon>
        <taxon>Chordata</taxon>
        <taxon>Craniata</taxon>
        <taxon>Vertebrata</taxon>
        <taxon>Euteleostomi</taxon>
        <taxon>Mammalia</taxon>
        <taxon>Eutheria</taxon>
        <taxon>Laurasiatheria</taxon>
        <taxon>Chiroptera</taxon>
        <taxon>Yangochiroptera</taxon>
        <taxon>Vespertilionidae</taxon>
        <taxon>Pipistrellus</taxon>
    </lineage>
</organism>
<sequence length="255" mass="28276">MWLLPALLLLCLPGCLSLVGPRFVTGTEGNSLTIRCRYEEGYQGYNKYWCRGQYDTDCDKIVETQGTEREKRNGRVTIRDNTDDLILTVTIERVHAGDAGSYWCKIQTVWILDEWSRDPSFQVQVSVSPAPRTTTRSTTTRRTATPATFPAVTAGQNFSSNHCPGLPLSTVHFLFLIFLKLPLFLGVLVALLCVSRCQKGSGGGQSQPDQGTPPCHPPAPEKPCMGIQTFRLDQRDLGALHSRAGRQQCLDSAWT</sequence>
<proteinExistence type="predicted"/>
<dbReference type="InterPro" id="IPR036179">
    <property type="entry name" value="Ig-like_dom_sf"/>
</dbReference>
<keyword evidence="3 5" id="KW-0472">Membrane</keyword>
<dbReference type="InterPro" id="IPR013106">
    <property type="entry name" value="Ig_V-set"/>
</dbReference>
<dbReference type="Gene3D" id="2.60.40.10">
    <property type="entry name" value="Immunoglobulins"/>
    <property type="match status" value="1"/>
</dbReference>
<evidence type="ECO:0000256" key="2">
    <source>
        <dbReference type="ARBA" id="ARBA00022692"/>
    </source>
</evidence>
<comment type="subcellular location">
    <subcellularLocation>
        <location evidence="1">Membrane</location>
    </subcellularLocation>
</comment>
<dbReference type="Pfam" id="PF07686">
    <property type="entry name" value="V-set"/>
    <property type="match status" value="1"/>
</dbReference>
<dbReference type="PANTHER" id="PTHR11860">
    <property type="entry name" value="POLYMERIC-IMMUNOGLOBULIN RECEPTOR"/>
    <property type="match status" value="1"/>
</dbReference>
<evidence type="ECO:0000256" key="6">
    <source>
        <dbReference type="SAM" id="SignalP"/>
    </source>
</evidence>
<evidence type="ECO:0000259" key="7">
    <source>
        <dbReference type="PROSITE" id="PS50835"/>
    </source>
</evidence>
<evidence type="ECO:0000256" key="3">
    <source>
        <dbReference type="ARBA" id="ARBA00023136"/>
    </source>
</evidence>
<dbReference type="InterPro" id="IPR003599">
    <property type="entry name" value="Ig_sub"/>
</dbReference>
<protein>
    <recommendedName>
        <fullName evidence="7">Ig-like domain-containing protein</fullName>
    </recommendedName>
</protein>
<dbReference type="InterPro" id="IPR007110">
    <property type="entry name" value="Ig-like_dom"/>
</dbReference>
<name>A0ABN9ZQL8_PIPNA</name>
<evidence type="ECO:0000256" key="5">
    <source>
        <dbReference type="SAM" id="Phobius"/>
    </source>
</evidence>
<evidence type="ECO:0000313" key="9">
    <source>
        <dbReference type="Proteomes" id="UP001314169"/>
    </source>
</evidence>
<evidence type="ECO:0000256" key="4">
    <source>
        <dbReference type="SAM" id="MobiDB-lite"/>
    </source>
</evidence>
<dbReference type="InterPro" id="IPR013783">
    <property type="entry name" value="Ig-like_fold"/>
</dbReference>
<evidence type="ECO:0000313" key="8">
    <source>
        <dbReference type="EMBL" id="CAK6438492.1"/>
    </source>
</evidence>
<keyword evidence="6" id="KW-0732">Signal</keyword>
<keyword evidence="5" id="KW-1133">Transmembrane helix</keyword>
<dbReference type="InterPro" id="IPR050671">
    <property type="entry name" value="CD300_family_receptors"/>
</dbReference>
<feature type="domain" description="Ig-like" evidence="7">
    <location>
        <begin position="5"/>
        <end position="128"/>
    </location>
</feature>